<proteinExistence type="predicted"/>
<dbReference type="Proteomes" id="UP001187192">
    <property type="component" value="Unassembled WGS sequence"/>
</dbReference>
<evidence type="ECO:0000313" key="2">
    <source>
        <dbReference type="EMBL" id="GMN55734.1"/>
    </source>
</evidence>
<gene>
    <name evidence="2" type="ORF">TIFTF001_024853</name>
</gene>
<accession>A0AA88DKG1</accession>
<dbReference type="EMBL" id="BTGU01000059">
    <property type="protein sequence ID" value="GMN55734.1"/>
    <property type="molecule type" value="Genomic_DNA"/>
</dbReference>
<organism evidence="2 3">
    <name type="scientific">Ficus carica</name>
    <name type="common">Common fig</name>
    <dbReference type="NCBI Taxonomy" id="3494"/>
    <lineage>
        <taxon>Eukaryota</taxon>
        <taxon>Viridiplantae</taxon>
        <taxon>Streptophyta</taxon>
        <taxon>Embryophyta</taxon>
        <taxon>Tracheophyta</taxon>
        <taxon>Spermatophyta</taxon>
        <taxon>Magnoliopsida</taxon>
        <taxon>eudicotyledons</taxon>
        <taxon>Gunneridae</taxon>
        <taxon>Pentapetalae</taxon>
        <taxon>rosids</taxon>
        <taxon>fabids</taxon>
        <taxon>Rosales</taxon>
        <taxon>Moraceae</taxon>
        <taxon>Ficeae</taxon>
        <taxon>Ficus</taxon>
    </lineage>
</organism>
<keyword evidence="3" id="KW-1185">Reference proteome</keyword>
<feature type="compositionally biased region" description="Basic and acidic residues" evidence="1">
    <location>
        <begin position="27"/>
        <end position="42"/>
    </location>
</feature>
<comment type="caution">
    <text evidence="2">The sequence shown here is derived from an EMBL/GenBank/DDBJ whole genome shotgun (WGS) entry which is preliminary data.</text>
</comment>
<sequence>MWSGRRLQWRRTSPSRHSCCRSYHDGDEAVDDHRPGVHDRAPNGDGGEASEQAVADVGTIWGCHCPDPVKIRHRQNESHTSPSIGLSLK</sequence>
<evidence type="ECO:0000313" key="3">
    <source>
        <dbReference type="Proteomes" id="UP001187192"/>
    </source>
</evidence>
<reference evidence="2" key="1">
    <citation type="submission" date="2023-07" db="EMBL/GenBank/DDBJ databases">
        <title>draft genome sequence of fig (Ficus carica).</title>
        <authorList>
            <person name="Takahashi T."/>
            <person name="Nishimura K."/>
        </authorList>
    </citation>
    <scope>NUCLEOTIDE SEQUENCE</scope>
</reference>
<feature type="region of interest" description="Disordered" evidence="1">
    <location>
        <begin position="27"/>
        <end position="50"/>
    </location>
</feature>
<name>A0AA88DKG1_FICCA</name>
<dbReference type="AlphaFoldDB" id="A0AA88DKG1"/>
<protein>
    <submittedName>
        <fullName evidence="2">Uncharacterized protein</fullName>
    </submittedName>
</protein>
<evidence type="ECO:0000256" key="1">
    <source>
        <dbReference type="SAM" id="MobiDB-lite"/>
    </source>
</evidence>